<dbReference type="PANTHER" id="PTHR33909:SF1">
    <property type="entry name" value="SEC TRANSLOCON ACCESSORY COMPLEX SUBUNIT YAJC"/>
    <property type="match status" value="1"/>
</dbReference>
<comment type="similarity">
    <text evidence="2">Belongs to the YajC family.</text>
</comment>
<keyword evidence="4" id="KW-0813">Transport</keyword>
<comment type="subcellular location">
    <subcellularLocation>
        <location evidence="1">Cell membrane</location>
        <topology evidence="1">Single-pass membrane protein</topology>
    </subcellularLocation>
</comment>
<evidence type="ECO:0000256" key="4">
    <source>
        <dbReference type="ARBA" id="ARBA00022448"/>
    </source>
</evidence>
<proteinExistence type="inferred from homology"/>
<organism evidence="12 13">
    <name type="scientific">Geothrix rubra</name>
    <dbReference type="NCBI Taxonomy" id="2927977"/>
    <lineage>
        <taxon>Bacteria</taxon>
        <taxon>Pseudomonadati</taxon>
        <taxon>Acidobacteriota</taxon>
        <taxon>Holophagae</taxon>
        <taxon>Holophagales</taxon>
        <taxon>Holophagaceae</taxon>
        <taxon>Geothrix</taxon>
    </lineage>
</organism>
<dbReference type="InterPro" id="IPR003849">
    <property type="entry name" value="Preprotein_translocase_YajC"/>
</dbReference>
<name>A0ABQ5Q1N7_9BACT</name>
<gene>
    <name evidence="12" type="ORF">GETHPA_00700</name>
</gene>
<keyword evidence="13" id="KW-1185">Reference proteome</keyword>
<evidence type="ECO:0000256" key="6">
    <source>
        <dbReference type="ARBA" id="ARBA00022692"/>
    </source>
</evidence>
<sequence length="103" mass="11337">MTFALIQQTPAAGPPGWTQFVFIGGMALMFYFLLIRPQSKARKEMEARLSKLKAGDEVILTSGLYATIDRVEDKHIWLKLGGSVVKARRTAVASLAAEPESQN</sequence>
<keyword evidence="9" id="KW-0811">Translocation</keyword>
<dbReference type="RefSeq" id="WP_285722026.1">
    <property type="nucleotide sequence ID" value="NZ_BSDD01000001.1"/>
</dbReference>
<evidence type="ECO:0000256" key="9">
    <source>
        <dbReference type="ARBA" id="ARBA00023010"/>
    </source>
</evidence>
<protein>
    <recommendedName>
        <fullName evidence="3">Sec translocon accessory complex subunit YajC</fullName>
    </recommendedName>
</protein>
<evidence type="ECO:0000256" key="8">
    <source>
        <dbReference type="ARBA" id="ARBA00022989"/>
    </source>
</evidence>
<evidence type="ECO:0000256" key="1">
    <source>
        <dbReference type="ARBA" id="ARBA00004162"/>
    </source>
</evidence>
<evidence type="ECO:0000256" key="3">
    <source>
        <dbReference type="ARBA" id="ARBA00014962"/>
    </source>
</evidence>
<dbReference type="PRINTS" id="PR01853">
    <property type="entry name" value="YAJCTRNLCASE"/>
</dbReference>
<evidence type="ECO:0000256" key="7">
    <source>
        <dbReference type="ARBA" id="ARBA00022927"/>
    </source>
</evidence>
<dbReference type="Pfam" id="PF02699">
    <property type="entry name" value="YajC"/>
    <property type="match status" value="1"/>
</dbReference>
<dbReference type="EMBL" id="BSDD01000001">
    <property type="protein sequence ID" value="GLH68537.1"/>
    <property type="molecule type" value="Genomic_DNA"/>
</dbReference>
<feature type="transmembrane region" description="Helical" evidence="11">
    <location>
        <begin position="17"/>
        <end position="35"/>
    </location>
</feature>
<accession>A0ABQ5Q1N7</accession>
<dbReference type="NCBIfam" id="TIGR00739">
    <property type="entry name" value="yajC"/>
    <property type="match status" value="1"/>
</dbReference>
<dbReference type="Proteomes" id="UP001165089">
    <property type="component" value="Unassembled WGS sequence"/>
</dbReference>
<keyword evidence="10 11" id="KW-0472">Membrane</keyword>
<dbReference type="PANTHER" id="PTHR33909">
    <property type="entry name" value="SEC TRANSLOCON ACCESSORY COMPLEX SUBUNIT YAJC"/>
    <property type="match status" value="1"/>
</dbReference>
<comment type="caution">
    <text evidence="12">The sequence shown here is derived from an EMBL/GenBank/DDBJ whole genome shotgun (WGS) entry which is preliminary data.</text>
</comment>
<keyword evidence="8 11" id="KW-1133">Transmembrane helix</keyword>
<evidence type="ECO:0000256" key="10">
    <source>
        <dbReference type="ARBA" id="ARBA00023136"/>
    </source>
</evidence>
<dbReference type="SMART" id="SM01323">
    <property type="entry name" value="YajC"/>
    <property type="match status" value="1"/>
</dbReference>
<evidence type="ECO:0000313" key="12">
    <source>
        <dbReference type="EMBL" id="GLH68537.1"/>
    </source>
</evidence>
<evidence type="ECO:0000256" key="5">
    <source>
        <dbReference type="ARBA" id="ARBA00022475"/>
    </source>
</evidence>
<keyword evidence="7" id="KW-0653">Protein transport</keyword>
<evidence type="ECO:0000256" key="11">
    <source>
        <dbReference type="SAM" id="Phobius"/>
    </source>
</evidence>
<keyword evidence="6 11" id="KW-0812">Transmembrane</keyword>
<keyword evidence="5" id="KW-1003">Cell membrane</keyword>
<evidence type="ECO:0000256" key="2">
    <source>
        <dbReference type="ARBA" id="ARBA00006742"/>
    </source>
</evidence>
<evidence type="ECO:0000313" key="13">
    <source>
        <dbReference type="Proteomes" id="UP001165089"/>
    </source>
</evidence>
<reference evidence="12 13" key="1">
    <citation type="journal article" date="2023" name="Antonie Van Leeuwenhoek">
        <title>Mesoterricola silvestris gen. nov., sp. nov., Mesoterricola sediminis sp. nov., Geothrix oryzae sp. nov., Geothrix edaphica sp. nov., Geothrix rubra sp. nov., and Geothrix limicola sp. nov., six novel members of Acidobacteriota isolated from soils.</title>
        <authorList>
            <person name="Itoh H."/>
            <person name="Sugisawa Y."/>
            <person name="Mise K."/>
            <person name="Xu Z."/>
            <person name="Kuniyasu M."/>
            <person name="Ushijima N."/>
            <person name="Kawano K."/>
            <person name="Kobayashi E."/>
            <person name="Shiratori Y."/>
            <person name="Masuda Y."/>
            <person name="Senoo K."/>
        </authorList>
    </citation>
    <scope>NUCLEOTIDE SEQUENCE [LARGE SCALE GENOMIC DNA]</scope>
    <source>
        <strain evidence="12 13">Red803</strain>
    </source>
</reference>